<protein>
    <submittedName>
        <fullName evidence="2">Uncharacterized protein</fullName>
    </submittedName>
</protein>
<evidence type="ECO:0000256" key="1">
    <source>
        <dbReference type="SAM" id="MobiDB-lite"/>
    </source>
</evidence>
<sequence>MAVRIDGRNAPARFAWSLQRNDIVTLPDIKVWIDRWIRLQNRTACPDIAAELARPITRQRLVLAVLIDQRRTISRAGRSGSSRPSVQATILTRSANMPSTLE</sequence>
<dbReference type="Proteomes" id="UP000004848">
    <property type="component" value="Unassembled WGS sequence"/>
</dbReference>
<reference evidence="2 3" key="1">
    <citation type="submission" date="2006-05" db="EMBL/GenBank/DDBJ databases">
        <authorList>
            <person name="King G."/>
            <person name="Ferriera S."/>
            <person name="Johnson J."/>
            <person name="Kravitz S."/>
            <person name="Beeson K."/>
            <person name="Sutton G."/>
            <person name="Rogers Y.-H."/>
            <person name="Friedman R."/>
            <person name="Frazier M."/>
            <person name="Venter J.C."/>
        </authorList>
    </citation>
    <scope>NUCLEOTIDE SEQUENCE [LARGE SCALE GENOMIC DNA]</scope>
    <source>
        <strain evidence="3">ATCC 25650 / DSM 13394 / JCM 20685 / NBRC 16684 / NCIMB 2208 / IAM 12614 / B1</strain>
    </source>
</reference>
<name>A0NQ87_ROSAI</name>
<evidence type="ECO:0000313" key="2">
    <source>
        <dbReference type="EMBL" id="EAV44945.1"/>
    </source>
</evidence>
<dbReference type="GeneID" id="68845704"/>
<proteinExistence type="predicted"/>
<feature type="region of interest" description="Disordered" evidence="1">
    <location>
        <begin position="75"/>
        <end position="102"/>
    </location>
</feature>
<dbReference type="RefSeq" id="WP_006933067.1">
    <property type="nucleotide sequence ID" value="NZ_AAUW01000004.1"/>
</dbReference>
<comment type="caution">
    <text evidence="2">The sequence shown here is derived from an EMBL/GenBank/DDBJ whole genome shotgun (WGS) entry which is preliminary data.</text>
</comment>
<accession>A0NQ87</accession>
<dbReference type="EMBL" id="AAUW01000004">
    <property type="protein sequence ID" value="EAV44945.1"/>
    <property type="molecule type" value="Genomic_DNA"/>
</dbReference>
<organism evidence="2 3">
    <name type="scientific">Roseibium aggregatum (strain ATCC 25650 / DSM 13394 / JCM 20685 / NBRC 16684 / NCIMB 2208 / IAM 12614 / B1)</name>
    <name type="common">Stappia aggregata</name>
    <dbReference type="NCBI Taxonomy" id="384765"/>
    <lineage>
        <taxon>Bacteria</taxon>
        <taxon>Pseudomonadati</taxon>
        <taxon>Pseudomonadota</taxon>
        <taxon>Alphaproteobacteria</taxon>
        <taxon>Hyphomicrobiales</taxon>
        <taxon>Stappiaceae</taxon>
        <taxon>Roseibium</taxon>
    </lineage>
</organism>
<feature type="compositionally biased region" description="Low complexity" evidence="1">
    <location>
        <begin position="75"/>
        <end position="85"/>
    </location>
</feature>
<feature type="compositionally biased region" description="Polar residues" evidence="1">
    <location>
        <begin position="86"/>
        <end position="102"/>
    </location>
</feature>
<dbReference type="AlphaFoldDB" id="A0NQ87"/>
<evidence type="ECO:0000313" key="3">
    <source>
        <dbReference type="Proteomes" id="UP000004848"/>
    </source>
</evidence>
<gene>
    <name evidence="2" type="ORF">SIAM614_13058</name>
</gene>